<keyword evidence="2" id="KW-1185">Reference proteome</keyword>
<sequence>MQTDDSGRPTVRITYEGPTEELESRLRRGGTPLDGDGVDITYRLQNALDADNPKGVFAIADRVTGEYVLELNADAETVFSVIETVADGDEKNGHYRLVIETDDGSELAVYEKSTLLVYDHGGDLLRERSLIPSGVEI</sequence>
<dbReference type="EMBL" id="JAHLKM010000006">
    <property type="protein sequence ID" value="MCQ4333264.1"/>
    <property type="molecule type" value="Genomic_DNA"/>
</dbReference>
<evidence type="ECO:0000313" key="2">
    <source>
        <dbReference type="Proteomes" id="UP001139494"/>
    </source>
</evidence>
<organism evidence="1 2">
    <name type="scientific">Natronomonas aquatica</name>
    <dbReference type="NCBI Taxonomy" id="2841590"/>
    <lineage>
        <taxon>Archaea</taxon>
        <taxon>Methanobacteriati</taxon>
        <taxon>Methanobacteriota</taxon>
        <taxon>Stenosarchaea group</taxon>
        <taxon>Halobacteria</taxon>
        <taxon>Halobacteriales</taxon>
        <taxon>Natronomonadaceae</taxon>
        <taxon>Natronomonas</taxon>
    </lineage>
</organism>
<protein>
    <submittedName>
        <fullName evidence="1">Uncharacterized protein</fullName>
    </submittedName>
</protein>
<accession>A0A9R1CT83</accession>
<dbReference type="Proteomes" id="UP001139494">
    <property type="component" value="Unassembled WGS sequence"/>
</dbReference>
<dbReference type="AlphaFoldDB" id="A0A9R1CT83"/>
<evidence type="ECO:0000313" key="1">
    <source>
        <dbReference type="EMBL" id="MCQ4333264.1"/>
    </source>
</evidence>
<gene>
    <name evidence="1" type="ORF">KM295_07175</name>
</gene>
<reference evidence="1" key="1">
    <citation type="journal article" date="2023" name="Front. Microbiol.">
        <title>Genomic-based phylogenetic and metabolic analyses of the genus Natronomonas, and description of Natronomonas aquatica sp. nov.</title>
        <authorList>
            <person name="Garcia-Roldan A."/>
            <person name="Duran-Viseras A."/>
            <person name="de la Haba R.R."/>
            <person name="Corral P."/>
            <person name="Sanchez-Porro C."/>
            <person name="Ventosa A."/>
        </authorList>
    </citation>
    <scope>NUCLEOTIDE SEQUENCE</scope>
    <source>
        <strain evidence="1">F2-12</strain>
    </source>
</reference>
<name>A0A9R1CT83_9EURY</name>
<dbReference type="Pfam" id="PF19106">
    <property type="entry name" value="DUF5793"/>
    <property type="match status" value="1"/>
</dbReference>
<proteinExistence type="predicted"/>
<dbReference type="InterPro" id="IPR043811">
    <property type="entry name" value="DUF5793"/>
</dbReference>
<comment type="caution">
    <text evidence="1">The sequence shown here is derived from an EMBL/GenBank/DDBJ whole genome shotgun (WGS) entry which is preliminary data.</text>
</comment>